<evidence type="ECO:0000256" key="1">
    <source>
        <dbReference type="SAM" id="MobiDB-lite"/>
    </source>
</evidence>
<evidence type="ECO:0000313" key="3">
    <source>
        <dbReference type="Proteomes" id="UP000189935"/>
    </source>
</evidence>
<dbReference type="InterPro" id="IPR036520">
    <property type="entry name" value="UPF0759_sf"/>
</dbReference>
<dbReference type="EMBL" id="LT670844">
    <property type="protein sequence ID" value="SHL64263.1"/>
    <property type="molecule type" value="Genomic_DNA"/>
</dbReference>
<dbReference type="Proteomes" id="UP000189935">
    <property type="component" value="Chromosome I"/>
</dbReference>
<accession>A0A1M7CAQ8</accession>
<proteinExistence type="predicted"/>
<reference evidence="2 3" key="1">
    <citation type="submission" date="2016-11" db="EMBL/GenBank/DDBJ databases">
        <authorList>
            <person name="Jaros S."/>
            <person name="Januszkiewicz K."/>
            <person name="Wedrychowicz H."/>
        </authorList>
    </citation>
    <scope>NUCLEOTIDE SEQUENCE [LARGE SCALE GENOMIC DNA]</scope>
    <source>
        <strain evidence="2 3">GAS499</strain>
    </source>
</reference>
<sequence length="308" mass="34150">MSKTPKAPAKKTPASKTAATKPAETKTPVAKAHETKAPAKSASKNSGKIYIGVGGWTFAPWRGVFYPEKLTQAKELEYAASKLTSIEINGTYYGSQKPESFRKWAREVPDGFVFSVKGPRFATNRRVLAEAGDSIKYFYNTGVLELGDRLGPVLWQFAPTKKFDESDFGKFLELLPRRLEGRDLRHVVEVRHASFCVPEFIALLRKFETPVVFAEHGSYPAIADVAGDFVYARLQKGNDEIATCYPPKALDAWAKRLQLWADGGEPDDLPRVAPASTKKAPRDVFAYVIHEGKVRAPSGAMELIERVK</sequence>
<dbReference type="PANTHER" id="PTHR30348:SF4">
    <property type="entry name" value="DUF72 DOMAIN-CONTAINING PROTEIN"/>
    <property type="match status" value="1"/>
</dbReference>
<feature type="region of interest" description="Disordered" evidence="1">
    <location>
        <begin position="1"/>
        <end position="40"/>
    </location>
</feature>
<gene>
    <name evidence="2" type="ORF">SAMN05444159_6429</name>
</gene>
<name>A0A1M7CAQ8_9BRAD</name>
<dbReference type="Pfam" id="PF01904">
    <property type="entry name" value="DUF72"/>
    <property type="match status" value="1"/>
</dbReference>
<organism evidence="2 3">
    <name type="scientific">Bradyrhizobium lablabi</name>
    <dbReference type="NCBI Taxonomy" id="722472"/>
    <lineage>
        <taxon>Bacteria</taxon>
        <taxon>Pseudomonadati</taxon>
        <taxon>Pseudomonadota</taxon>
        <taxon>Alphaproteobacteria</taxon>
        <taxon>Hyphomicrobiales</taxon>
        <taxon>Nitrobacteraceae</taxon>
        <taxon>Bradyrhizobium</taxon>
    </lineage>
</organism>
<evidence type="ECO:0000313" key="2">
    <source>
        <dbReference type="EMBL" id="SHL64263.1"/>
    </source>
</evidence>
<dbReference type="InterPro" id="IPR002763">
    <property type="entry name" value="DUF72"/>
</dbReference>
<dbReference type="PANTHER" id="PTHR30348">
    <property type="entry name" value="UNCHARACTERIZED PROTEIN YECE"/>
    <property type="match status" value="1"/>
</dbReference>
<dbReference type="AlphaFoldDB" id="A0A1M7CAQ8"/>
<dbReference type="Gene3D" id="3.20.20.410">
    <property type="entry name" value="Protein of unknown function UPF0759"/>
    <property type="match status" value="1"/>
</dbReference>
<feature type="compositionally biased region" description="Low complexity" evidence="1">
    <location>
        <begin position="1"/>
        <end position="30"/>
    </location>
</feature>
<dbReference type="SUPFAM" id="SSF117396">
    <property type="entry name" value="TM1631-like"/>
    <property type="match status" value="1"/>
</dbReference>
<protein>
    <submittedName>
        <fullName evidence="2">Uncharacterized conserved protein YecE, DUF72 family</fullName>
    </submittedName>
</protein>